<feature type="domain" description="Smf/DprA SLOG" evidence="2">
    <location>
        <begin position="75"/>
        <end position="289"/>
    </location>
</feature>
<dbReference type="GO" id="GO:0009294">
    <property type="term" value="P:DNA-mediated transformation"/>
    <property type="evidence" value="ECO:0007669"/>
    <property type="project" value="InterPro"/>
</dbReference>
<dbReference type="InterPro" id="IPR003488">
    <property type="entry name" value="DprA"/>
</dbReference>
<keyword evidence="3" id="KW-0238">DNA-binding</keyword>
<name>A0A410JVQ2_9BACT</name>
<reference evidence="3 4" key="1">
    <citation type="submission" date="2019-01" db="EMBL/GenBank/DDBJ databases">
        <title>Geovibrio thiophilus DSM 11263, complete genome.</title>
        <authorList>
            <person name="Spring S."/>
            <person name="Bunk B."/>
            <person name="Sproer C."/>
        </authorList>
    </citation>
    <scope>NUCLEOTIDE SEQUENCE [LARGE SCALE GENOMIC DNA]</scope>
    <source>
        <strain evidence="3 4">DSM 11263</strain>
    </source>
</reference>
<evidence type="ECO:0000313" key="3">
    <source>
        <dbReference type="EMBL" id="QAR32266.1"/>
    </source>
</evidence>
<dbReference type="EMBL" id="CP035108">
    <property type="protein sequence ID" value="QAR32266.1"/>
    <property type="molecule type" value="Genomic_DNA"/>
</dbReference>
<dbReference type="KEGG" id="gtl:EP073_02290"/>
<evidence type="ECO:0000259" key="2">
    <source>
        <dbReference type="Pfam" id="PF02481"/>
    </source>
</evidence>
<comment type="similarity">
    <text evidence="1">Belongs to the DprA/Smf family.</text>
</comment>
<proteinExistence type="inferred from homology"/>
<dbReference type="Gene3D" id="3.40.50.450">
    <property type="match status" value="1"/>
</dbReference>
<gene>
    <name evidence="3" type="ORF">EP073_02290</name>
</gene>
<dbReference type="PANTHER" id="PTHR43022:SF1">
    <property type="entry name" value="PROTEIN SMF"/>
    <property type="match status" value="1"/>
</dbReference>
<organism evidence="3 4">
    <name type="scientific">Geovibrio thiophilus</name>
    <dbReference type="NCBI Taxonomy" id="139438"/>
    <lineage>
        <taxon>Bacteria</taxon>
        <taxon>Pseudomonadati</taxon>
        <taxon>Deferribacterota</taxon>
        <taxon>Deferribacteres</taxon>
        <taxon>Deferribacterales</taxon>
        <taxon>Geovibrionaceae</taxon>
        <taxon>Geovibrio</taxon>
    </lineage>
</organism>
<keyword evidence="4" id="KW-1185">Reference proteome</keyword>
<dbReference type="SUPFAM" id="SSF102405">
    <property type="entry name" value="MCP/YpsA-like"/>
    <property type="match status" value="1"/>
</dbReference>
<dbReference type="Proteomes" id="UP000287502">
    <property type="component" value="Chromosome"/>
</dbReference>
<dbReference type="PANTHER" id="PTHR43022">
    <property type="entry name" value="PROTEIN SMF"/>
    <property type="match status" value="1"/>
</dbReference>
<dbReference type="GO" id="GO:0003677">
    <property type="term" value="F:DNA binding"/>
    <property type="evidence" value="ECO:0007669"/>
    <property type="project" value="UniProtKB-KW"/>
</dbReference>
<sequence>MNYSDNAINVLSVKSYRGVGRAWIMKNMKGNESINTIVDLLNQHLKETITVEDFYTTRQLMVNKIMRLKNHIDGVVAIGDDNFPSHRGNVKQSEQPVVLFYRGDLSLLNKSNKNIAVIGLLTPDSNIEDIEKKIVSELIKHKITIVSGLALGCDSIAHKQAIDSNGTTIAILPSSLDDILPASNKVLAKEIISKNGLLVTEYYEKAKSKQELASRYQDRDRLQALFSDGIILSASYAKNDQGNDSGSRLAMKYALNYSIPRAVLYNFQTNGNDPKYDLNRQIINEDSNVIVINSENLTTSLKIIIEKTHRVIYKPLSITDFL</sequence>
<dbReference type="Pfam" id="PF02481">
    <property type="entry name" value="DNA_processg_A"/>
    <property type="match status" value="1"/>
</dbReference>
<accession>A0A410JVQ2</accession>
<dbReference type="InterPro" id="IPR057666">
    <property type="entry name" value="DrpA_SLOG"/>
</dbReference>
<protein>
    <submittedName>
        <fullName evidence="3">DNA-binding protein</fullName>
    </submittedName>
</protein>
<evidence type="ECO:0000256" key="1">
    <source>
        <dbReference type="ARBA" id="ARBA00006525"/>
    </source>
</evidence>
<evidence type="ECO:0000313" key="4">
    <source>
        <dbReference type="Proteomes" id="UP000287502"/>
    </source>
</evidence>
<dbReference type="AlphaFoldDB" id="A0A410JVQ2"/>
<dbReference type="OrthoDB" id="9785707at2"/>